<dbReference type="Pfam" id="PF03564">
    <property type="entry name" value="DUF1759"/>
    <property type="match status" value="1"/>
</dbReference>
<keyword evidence="1" id="KW-0175">Coiled coil</keyword>
<dbReference type="Proteomes" id="UP001152795">
    <property type="component" value="Unassembled WGS sequence"/>
</dbReference>
<feature type="compositionally biased region" description="Polar residues" evidence="2">
    <location>
        <begin position="252"/>
        <end position="261"/>
    </location>
</feature>
<evidence type="ECO:0000313" key="3">
    <source>
        <dbReference type="EMBL" id="CAB4014550.1"/>
    </source>
</evidence>
<dbReference type="PANTHER" id="PTHR47331">
    <property type="entry name" value="PHD-TYPE DOMAIN-CONTAINING PROTEIN"/>
    <property type="match status" value="1"/>
</dbReference>
<comment type="caution">
    <text evidence="3">The sequence shown here is derived from an EMBL/GenBank/DDBJ whole genome shotgun (WGS) entry which is preliminary data.</text>
</comment>
<gene>
    <name evidence="3" type="ORF">PACLA_8A053965</name>
</gene>
<sequence>KPSLTLNMDEAILNERMIQLKRARSGYKSVLTRGKNKLLELMKSHDQVSVEAIKRKNDEIDETFNMFAVAHVNVHSQLVERSEIEQSEQYYKDEYDEIQLLYKKVNLWIEDMEQRTRLQVEDEVNPEDSASQRSATGRSTTSNLSKHSTSSSTKLRLVEEAANRKALEAKLELLGEKQALAERRLKLQKTRDEENMRLQQAEERLTVKSELAECYAREKVFAEAEAAERGASLNIKEPLSRTKSTSLKHEQSMSGASNSLKSDNRPYEDNSEVLCETKRQLINSVRNREINPLTLNDLFIQQQTNAMALALPKPSVPLFGGNAMEYCDFIRAFENIIEANTKSSSARLYYLIQYTTGEVQELMRSCSAMDPERGYLEARKLLKKRFGQNYRIATAYVDKLTKGPVIKREDNAAIQRLSVQLTSCMNTLTEIGYMSKIENPECLKLIIARLPYDTRKRWRVVADNITEDEEREISLRDVTRFVERQARIVNHPVFGNISADYDYTGKRIRNEKLKGTSLATQVGKRNDDTKRKGNFGNVEPPRPIKNCIVCNQAHTPEECSKFRAMSYEERVELVKRKGLCFNCLTPHHMAKDCRRQKSCKECGRRHSTMLHLTPSRNDQRLGSQRNLSSAEKQVQTEESFTSNERSCTFTDVPRLAVGLSVVPVKVKVKKDGHPERYISTYALLDGGSNTTFCTEALKDQLGLTGDTTKFSLTTMTKKNKETKSTVVSFEVYDLDENVFLELPTVFTMPSMPVTQDDIPRQADCGKDIINNANIKEDEKFKTEIPSGRASSSSRFAMPRFSLPSFHAFKTKKETERQNSLAKKSATINKKRKIEDKEKVKRGETIPFMISSTASGHTILAAAVKEHGDFNRRFVNVKGSNYMLIFKDGGDVEFVPGTDTSQRYKEVSGYGYSRIYLYLLPIFDEPEPGRLNISDSEDEKDELPAVTWLIKNATSQTKLTTGRSQRNMAETVMAGASDDCVNAARLHERPFHAAYINEKIPCPLPQCRRDFRNDFFEVNGLAQHFRAKHSGVTFTDKHVDEAKCVLKSLHGEETKSHLEKLSTARRNLKSEPYIGYNVFTKHGDCHNLYVAAKDAKEAAKLVGMVLLHFGYLKPYSKGNRGEPIDVKGGNITATFNVFFTTKTESGKDMTVVIAEATFVKKVGT</sequence>
<dbReference type="PANTHER" id="PTHR47331:SF1">
    <property type="entry name" value="GAG-LIKE PROTEIN"/>
    <property type="match status" value="1"/>
</dbReference>
<dbReference type="InterPro" id="IPR005312">
    <property type="entry name" value="DUF1759"/>
</dbReference>
<protein>
    <submittedName>
        <fullName evidence="3">Uncharacterized protein LOC111325144</fullName>
    </submittedName>
</protein>
<dbReference type="AlphaFoldDB" id="A0A7D9IS53"/>
<feature type="non-terminal residue" evidence="3">
    <location>
        <position position="1163"/>
    </location>
</feature>
<name>A0A7D9IS53_PARCT</name>
<feature type="region of interest" description="Disordered" evidence="2">
    <location>
        <begin position="119"/>
        <end position="157"/>
    </location>
</feature>
<dbReference type="EMBL" id="CACRXK020008350">
    <property type="protein sequence ID" value="CAB4014550.1"/>
    <property type="molecule type" value="Genomic_DNA"/>
</dbReference>
<dbReference type="OrthoDB" id="8046937at2759"/>
<evidence type="ECO:0000313" key="4">
    <source>
        <dbReference type="Proteomes" id="UP001152795"/>
    </source>
</evidence>
<accession>A0A7D9IS53</accession>
<reference evidence="3" key="1">
    <citation type="submission" date="2020-04" db="EMBL/GenBank/DDBJ databases">
        <authorList>
            <person name="Alioto T."/>
            <person name="Alioto T."/>
            <person name="Gomez Garrido J."/>
        </authorList>
    </citation>
    <scope>NUCLEOTIDE SEQUENCE</scope>
    <source>
        <strain evidence="3">A484AB</strain>
    </source>
</reference>
<feature type="coiled-coil region" evidence="1">
    <location>
        <begin position="157"/>
        <end position="218"/>
    </location>
</feature>
<keyword evidence="4" id="KW-1185">Reference proteome</keyword>
<feature type="compositionally biased region" description="Low complexity" evidence="2">
    <location>
        <begin position="139"/>
        <end position="153"/>
    </location>
</feature>
<organism evidence="3 4">
    <name type="scientific">Paramuricea clavata</name>
    <name type="common">Red gorgonian</name>
    <name type="synonym">Violescent sea-whip</name>
    <dbReference type="NCBI Taxonomy" id="317549"/>
    <lineage>
        <taxon>Eukaryota</taxon>
        <taxon>Metazoa</taxon>
        <taxon>Cnidaria</taxon>
        <taxon>Anthozoa</taxon>
        <taxon>Octocorallia</taxon>
        <taxon>Malacalcyonacea</taxon>
        <taxon>Plexauridae</taxon>
        <taxon>Paramuricea</taxon>
    </lineage>
</organism>
<feature type="compositionally biased region" description="Polar residues" evidence="2">
    <location>
        <begin position="128"/>
        <end position="138"/>
    </location>
</feature>
<proteinExistence type="predicted"/>
<evidence type="ECO:0000256" key="2">
    <source>
        <dbReference type="SAM" id="MobiDB-lite"/>
    </source>
</evidence>
<feature type="region of interest" description="Disordered" evidence="2">
    <location>
        <begin position="235"/>
        <end position="269"/>
    </location>
</feature>
<feature type="region of interest" description="Disordered" evidence="2">
    <location>
        <begin position="615"/>
        <end position="639"/>
    </location>
</feature>
<evidence type="ECO:0000256" key="1">
    <source>
        <dbReference type="SAM" id="Coils"/>
    </source>
</evidence>